<dbReference type="InterPro" id="IPR029063">
    <property type="entry name" value="SAM-dependent_MTases_sf"/>
</dbReference>
<feature type="binding site" evidence="4">
    <location>
        <position position="80"/>
    </location>
    <ligand>
        <name>S-adenosyl-L-methionine</name>
        <dbReference type="ChEBI" id="CHEBI:59789"/>
    </ligand>
</feature>
<comment type="caution">
    <text evidence="5">The sequence shown here is derived from an EMBL/GenBank/DDBJ whole genome shotgun (WGS) entry which is preliminary data.</text>
</comment>
<dbReference type="OrthoDB" id="9808140at2"/>
<organism evidence="5 6">
    <name type="scientific">Pseudoclavibacter caeni</name>
    <dbReference type="NCBI Taxonomy" id="908846"/>
    <lineage>
        <taxon>Bacteria</taxon>
        <taxon>Bacillati</taxon>
        <taxon>Actinomycetota</taxon>
        <taxon>Actinomycetes</taxon>
        <taxon>Micrococcales</taxon>
        <taxon>Microbacteriaceae</taxon>
        <taxon>Pseudoclavibacter</taxon>
    </lineage>
</organism>
<feature type="binding site" evidence="4">
    <location>
        <position position="62"/>
    </location>
    <ligand>
        <name>S-adenosyl-L-methionine</name>
        <dbReference type="ChEBI" id="CHEBI:59789"/>
    </ligand>
</feature>
<evidence type="ECO:0000256" key="4">
    <source>
        <dbReference type="HAMAP-Rule" id="MF_01813"/>
    </source>
</evidence>
<dbReference type="AlphaFoldDB" id="A0A7C8FR28"/>
<comment type="similarity">
    <text evidence="4">Belongs to the class I-like SAM-binding methyltransferase superfamily. MenG/UbiE family.</text>
</comment>
<dbReference type="SUPFAM" id="SSF53335">
    <property type="entry name" value="S-adenosyl-L-methionine-dependent methyltransferases"/>
    <property type="match status" value="1"/>
</dbReference>
<dbReference type="HAMAP" id="MF_01813">
    <property type="entry name" value="MenG_UbiE_methyltr"/>
    <property type="match status" value="1"/>
</dbReference>
<dbReference type="EC" id="2.1.1.163" evidence="4"/>
<sequence length="237" mass="26497">MTSADLSKRPEDVSAMFDQVAPGYDRTNDVLSLGQTPRWRRATTRAVAPRPGERVLDLAAGTGTSSVPFQQAGADVVAADFSRGMIAEGRHRYPFLHFEWADATDLPFEDGEFDAVTISFGLRNVVDVDRALAEVLRVLRPGGRYVICEFSTPTWPPFARLYDFYLRTVLPAGARLVSTNNDAYPYLAESILAWPDQRALARRLADAGFERVQWRNLTGGIVALHRAWKPLAREEER</sequence>
<dbReference type="EMBL" id="WBKA01000001">
    <property type="protein sequence ID" value="KAB1633497.1"/>
    <property type="molecule type" value="Genomic_DNA"/>
</dbReference>
<feature type="binding site" evidence="4">
    <location>
        <begin position="102"/>
        <end position="103"/>
    </location>
    <ligand>
        <name>S-adenosyl-L-methionine</name>
        <dbReference type="ChEBI" id="CHEBI:59789"/>
    </ligand>
</feature>
<dbReference type="CDD" id="cd02440">
    <property type="entry name" value="AdoMet_MTases"/>
    <property type="match status" value="1"/>
</dbReference>
<reference evidence="5 6" key="1">
    <citation type="submission" date="2019-09" db="EMBL/GenBank/DDBJ databases">
        <title>Phylogeny of genus Pseudoclavibacter and closely related genus.</title>
        <authorList>
            <person name="Li Y."/>
        </authorList>
    </citation>
    <scope>NUCLEOTIDE SEQUENCE [LARGE SCALE GENOMIC DNA]</scope>
    <source>
        <strain evidence="5 6">JCM 16921</strain>
    </source>
</reference>
<keyword evidence="4" id="KW-0474">Menaquinone biosynthesis</keyword>
<name>A0A7C8FR28_9MICO</name>
<proteinExistence type="inferred from homology"/>
<dbReference type="Pfam" id="PF01209">
    <property type="entry name" value="Ubie_methyltran"/>
    <property type="match status" value="1"/>
</dbReference>
<dbReference type="NCBIfam" id="TIGR01934">
    <property type="entry name" value="MenG_MenH_UbiE"/>
    <property type="match status" value="1"/>
</dbReference>
<dbReference type="RefSeq" id="WP_158035276.1">
    <property type="nucleotide sequence ID" value="NZ_BAAAZV010000006.1"/>
</dbReference>
<feature type="binding site" evidence="4">
    <location>
        <position position="119"/>
    </location>
    <ligand>
        <name>S-adenosyl-L-methionine</name>
        <dbReference type="ChEBI" id="CHEBI:59789"/>
    </ligand>
</feature>
<dbReference type="Proteomes" id="UP000481339">
    <property type="component" value="Unassembled WGS sequence"/>
</dbReference>
<dbReference type="GO" id="GO:0009234">
    <property type="term" value="P:menaquinone biosynthetic process"/>
    <property type="evidence" value="ECO:0007669"/>
    <property type="project" value="UniProtKB-UniRule"/>
</dbReference>
<comment type="catalytic activity">
    <reaction evidence="4">
        <text>a 2-demethylmenaquinol + S-adenosyl-L-methionine = a menaquinol + S-adenosyl-L-homocysteine + H(+)</text>
        <dbReference type="Rhea" id="RHEA:42640"/>
        <dbReference type="Rhea" id="RHEA-COMP:9539"/>
        <dbReference type="Rhea" id="RHEA-COMP:9563"/>
        <dbReference type="ChEBI" id="CHEBI:15378"/>
        <dbReference type="ChEBI" id="CHEBI:18151"/>
        <dbReference type="ChEBI" id="CHEBI:55437"/>
        <dbReference type="ChEBI" id="CHEBI:57856"/>
        <dbReference type="ChEBI" id="CHEBI:59789"/>
        <dbReference type="EC" id="2.1.1.163"/>
    </reaction>
</comment>
<dbReference type="UniPathway" id="UPA00079">
    <property type="reaction ID" value="UER00169"/>
</dbReference>
<evidence type="ECO:0000256" key="3">
    <source>
        <dbReference type="ARBA" id="ARBA00022691"/>
    </source>
</evidence>
<keyword evidence="1 4" id="KW-0489">Methyltransferase</keyword>
<comment type="pathway">
    <text evidence="4">Quinol/quinone metabolism; menaquinone biosynthesis; menaquinol from 1,4-dihydroxy-2-naphthoate: step 2/2.</text>
</comment>
<protein>
    <recommendedName>
        <fullName evidence="4">Demethylmenaquinone methyltransferase</fullName>
        <ecNumber evidence="4">2.1.1.163</ecNumber>
    </recommendedName>
</protein>
<evidence type="ECO:0000256" key="1">
    <source>
        <dbReference type="ARBA" id="ARBA00022603"/>
    </source>
</evidence>
<accession>A0A7C8FR28</accession>
<dbReference type="GO" id="GO:0043770">
    <property type="term" value="F:demethylmenaquinone methyltransferase activity"/>
    <property type="evidence" value="ECO:0007669"/>
    <property type="project" value="UniProtKB-UniRule"/>
</dbReference>
<evidence type="ECO:0000313" key="6">
    <source>
        <dbReference type="Proteomes" id="UP000481339"/>
    </source>
</evidence>
<dbReference type="NCBIfam" id="NF001241">
    <property type="entry name" value="PRK00216.1-2"/>
    <property type="match status" value="1"/>
</dbReference>
<keyword evidence="6" id="KW-1185">Reference proteome</keyword>
<dbReference type="PANTHER" id="PTHR43591:SF24">
    <property type="entry name" value="2-METHOXY-6-POLYPRENYL-1,4-BENZOQUINOL METHYLASE, MITOCHONDRIAL"/>
    <property type="match status" value="1"/>
</dbReference>
<dbReference type="GO" id="GO:0032259">
    <property type="term" value="P:methylation"/>
    <property type="evidence" value="ECO:0007669"/>
    <property type="project" value="UniProtKB-KW"/>
</dbReference>
<comment type="function">
    <text evidence="4">Methyltransferase required for the conversion of demethylmenaquinol (DMKH2) to menaquinol (MKH2).</text>
</comment>
<keyword evidence="3 4" id="KW-0949">S-adenosyl-L-methionine</keyword>
<dbReference type="PROSITE" id="PS51608">
    <property type="entry name" value="SAM_MT_UBIE"/>
    <property type="match status" value="1"/>
</dbReference>
<keyword evidence="2 4" id="KW-0808">Transferase</keyword>
<gene>
    <name evidence="4" type="primary">menG</name>
    <name evidence="5" type="ORF">F8O02_00735</name>
</gene>
<dbReference type="InterPro" id="IPR004033">
    <property type="entry name" value="UbiE/COQ5_MeTrFase"/>
</dbReference>
<evidence type="ECO:0000256" key="2">
    <source>
        <dbReference type="ARBA" id="ARBA00022679"/>
    </source>
</evidence>
<dbReference type="PANTHER" id="PTHR43591">
    <property type="entry name" value="METHYLTRANSFERASE"/>
    <property type="match status" value="1"/>
</dbReference>
<evidence type="ECO:0000313" key="5">
    <source>
        <dbReference type="EMBL" id="KAB1633497.1"/>
    </source>
</evidence>
<dbReference type="Gene3D" id="3.40.50.150">
    <property type="entry name" value="Vaccinia Virus protein VP39"/>
    <property type="match status" value="1"/>
</dbReference>